<proteinExistence type="predicted"/>
<dbReference type="EMBL" id="SDRB02013441">
    <property type="protein sequence ID" value="THF94889.1"/>
    <property type="molecule type" value="Genomic_DNA"/>
</dbReference>
<keyword evidence="2" id="KW-0805">Transcription regulation</keyword>
<evidence type="ECO:0000256" key="5">
    <source>
        <dbReference type="ARBA" id="ARBA00023242"/>
    </source>
</evidence>
<feature type="compositionally biased region" description="Basic and acidic residues" evidence="6">
    <location>
        <begin position="284"/>
        <end position="298"/>
    </location>
</feature>
<feature type="domain" description="TF-B3" evidence="7">
    <location>
        <begin position="527"/>
        <end position="624"/>
    </location>
</feature>
<dbReference type="Pfam" id="PF02362">
    <property type="entry name" value="B3"/>
    <property type="match status" value="2"/>
</dbReference>
<name>A0A4S4CYC8_CAMSN</name>
<reference evidence="8 9" key="1">
    <citation type="journal article" date="2018" name="Proc. Natl. Acad. Sci. U.S.A.">
        <title>Draft genome sequence of Camellia sinensis var. sinensis provides insights into the evolution of the tea genome and tea quality.</title>
        <authorList>
            <person name="Wei C."/>
            <person name="Yang H."/>
            <person name="Wang S."/>
            <person name="Zhao J."/>
            <person name="Liu C."/>
            <person name="Gao L."/>
            <person name="Xia E."/>
            <person name="Lu Y."/>
            <person name="Tai Y."/>
            <person name="She G."/>
            <person name="Sun J."/>
            <person name="Cao H."/>
            <person name="Tong W."/>
            <person name="Gao Q."/>
            <person name="Li Y."/>
            <person name="Deng W."/>
            <person name="Jiang X."/>
            <person name="Wang W."/>
            <person name="Chen Q."/>
            <person name="Zhang S."/>
            <person name="Li H."/>
            <person name="Wu J."/>
            <person name="Wang P."/>
            <person name="Li P."/>
            <person name="Shi C."/>
            <person name="Zheng F."/>
            <person name="Jian J."/>
            <person name="Huang B."/>
            <person name="Shan D."/>
            <person name="Shi M."/>
            <person name="Fang C."/>
            <person name="Yue Y."/>
            <person name="Li F."/>
            <person name="Li D."/>
            <person name="Wei S."/>
            <person name="Han B."/>
            <person name="Jiang C."/>
            <person name="Yin Y."/>
            <person name="Xia T."/>
            <person name="Zhang Z."/>
            <person name="Bennetzen J.L."/>
            <person name="Zhao S."/>
            <person name="Wan X."/>
        </authorList>
    </citation>
    <scope>NUCLEOTIDE SEQUENCE [LARGE SCALE GENOMIC DNA]</scope>
    <source>
        <strain evidence="9">cv. Shuchazao</strain>
        <tissue evidence="8">Leaf</tissue>
    </source>
</reference>
<organism evidence="8 9">
    <name type="scientific">Camellia sinensis var. sinensis</name>
    <name type="common">China tea</name>
    <dbReference type="NCBI Taxonomy" id="542762"/>
    <lineage>
        <taxon>Eukaryota</taxon>
        <taxon>Viridiplantae</taxon>
        <taxon>Streptophyta</taxon>
        <taxon>Embryophyta</taxon>
        <taxon>Tracheophyta</taxon>
        <taxon>Spermatophyta</taxon>
        <taxon>Magnoliopsida</taxon>
        <taxon>eudicotyledons</taxon>
        <taxon>Gunneridae</taxon>
        <taxon>Pentapetalae</taxon>
        <taxon>asterids</taxon>
        <taxon>Ericales</taxon>
        <taxon>Theaceae</taxon>
        <taxon>Camellia</taxon>
    </lineage>
</organism>
<dbReference type="Gene3D" id="2.40.330.10">
    <property type="entry name" value="DNA-binding pseudobarrel domain"/>
    <property type="match status" value="2"/>
</dbReference>
<evidence type="ECO:0000313" key="8">
    <source>
        <dbReference type="EMBL" id="THF94889.1"/>
    </source>
</evidence>
<keyword evidence="4" id="KW-0804">Transcription</keyword>
<keyword evidence="5" id="KW-0539">Nucleus</keyword>
<feature type="compositionally biased region" description="Basic and acidic residues" evidence="6">
    <location>
        <begin position="389"/>
        <end position="398"/>
    </location>
</feature>
<dbReference type="InterPro" id="IPR003340">
    <property type="entry name" value="B3_DNA-bd"/>
</dbReference>
<dbReference type="CDD" id="cd10017">
    <property type="entry name" value="B3_DNA"/>
    <property type="match status" value="2"/>
</dbReference>
<gene>
    <name evidence="8" type="ORF">TEA_021465</name>
</gene>
<evidence type="ECO:0000256" key="6">
    <source>
        <dbReference type="SAM" id="MobiDB-lite"/>
    </source>
</evidence>
<feature type="compositionally biased region" description="Acidic residues" evidence="6">
    <location>
        <begin position="299"/>
        <end position="317"/>
    </location>
</feature>
<feature type="region of interest" description="Disordered" evidence="6">
    <location>
        <begin position="226"/>
        <end position="501"/>
    </location>
</feature>
<keyword evidence="3" id="KW-0238">DNA-binding</keyword>
<evidence type="ECO:0000259" key="7">
    <source>
        <dbReference type="PROSITE" id="PS50863"/>
    </source>
</evidence>
<dbReference type="InterPro" id="IPR015300">
    <property type="entry name" value="DNA-bd_pseudobarrel_sf"/>
</dbReference>
<dbReference type="PANTHER" id="PTHR31920:SF135">
    <property type="entry name" value="B3 DOMAIN-CONTAINING PROTEIN OS03G0621600-RELATED"/>
    <property type="match status" value="1"/>
</dbReference>
<keyword evidence="9" id="KW-1185">Reference proteome</keyword>
<feature type="compositionally biased region" description="Acidic residues" evidence="6">
    <location>
        <begin position="369"/>
        <end position="388"/>
    </location>
</feature>
<evidence type="ECO:0000313" key="9">
    <source>
        <dbReference type="Proteomes" id="UP000306102"/>
    </source>
</evidence>
<evidence type="ECO:0000256" key="3">
    <source>
        <dbReference type="ARBA" id="ARBA00023125"/>
    </source>
</evidence>
<evidence type="ECO:0000256" key="1">
    <source>
        <dbReference type="ARBA" id="ARBA00004123"/>
    </source>
</evidence>
<dbReference type="InterPro" id="IPR050655">
    <property type="entry name" value="Plant_B3_domain"/>
</dbReference>
<evidence type="ECO:0000256" key="2">
    <source>
        <dbReference type="ARBA" id="ARBA00023015"/>
    </source>
</evidence>
<sequence>MLYISMQCTTPFLTPSNLSAFARVCARDLGLRLKLRRKKKMNNNLGFFKVYLPPPKGPERLPIPSAFVKHVKGAIPDKAFLRNCHGKLWPVVVTKVGNQLCFKDGWVKFVEDNSVEVGNFLVFDFDGNYVFDFKLFGRTECEIKMIGSSGFKVKEEKEEEEEEEEKVKEEEEEEEEEEEDELEANTLRKKTEKGKSEKSTKGLKKIKQGTNCLINLDGNKGRVTIKDKGGNKRAYRTEVEDEEGDELEAKTLRKKTEKGKSEKSTKGLKKINQGTNYGNKGKATIKDKGGNKRACRMEVEDEEEETDDDDEEEDELEATTLRKKAEKGKSEKSTKGLKKINQGLLNLDGNKRKATIKDKGGNKRAYTMEVEEEEEETDDDEEEEEDELEAKALRKKTENGIGEKSTKGLKKINQGTSYGNKGKATIKDKGGNKRAYTMEVEEEEEEETDDDDDEEDELEAKILRKKTEKEKSEKSAKGLEKISQGTSYGNKGKDTIKGEGGNKRADTIAVEDDEDVFKYGMVSWPKNPCFVAKLRSTRRTELYVPMDVIRDHNLKLPSNLILLDEEGRKWSTRVVQWNDGRTWLTVGWKAFCKWNNLKWEDSFICLKGSNVDSGAFDGGGLLLK</sequence>
<protein>
    <recommendedName>
        <fullName evidence="7">TF-B3 domain-containing protein</fullName>
    </recommendedName>
</protein>
<feature type="compositionally biased region" description="Acidic residues" evidence="6">
    <location>
        <begin position="157"/>
        <end position="183"/>
    </location>
</feature>
<dbReference type="SUPFAM" id="SSF101936">
    <property type="entry name" value="DNA-binding pseudobarrel domain"/>
    <property type="match status" value="2"/>
</dbReference>
<evidence type="ECO:0000256" key="4">
    <source>
        <dbReference type="ARBA" id="ARBA00023163"/>
    </source>
</evidence>
<dbReference type="STRING" id="542762.A0A4S4CYC8"/>
<accession>A0A4S4CYC8</accession>
<comment type="subcellular location">
    <subcellularLocation>
        <location evidence="1">Nucleus</location>
    </subcellularLocation>
</comment>
<feature type="compositionally biased region" description="Basic and acidic residues" evidence="6">
    <location>
        <begin position="459"/>
        <end position="480"/>
    </location>
</feature>
<dbReference type="SMART" id="SM01019">
    <property type="entry name" value="B3"/>
    <property type="match status" value="2"/>
</dbReference>
<feature type="compositionally biased region" description="Basic and acidic residues" evidence="6">
    <location>
        <begin position="491"/>
        <end position="501"/>
    </location>
</feature>
<dbReference type="GO" id="GO:0005634">
    <property type="term" value="C:nucleus"/>
    <property type="evidence" value="ECO:0007669"/>
    <property type="project" value="UniProtKB-SubCell"/>
</dbReference>
<comment type="caution">
    <text evidence="8">The sequence shown here is derived from an EMBL/GenBank/DDBJ whole genome shotgun (WGS) entry which is preliminary data.</text>
</comment>
<dbReference type="PANTHER" id="PTHR31920">
    <property type="entry name" value="B3 DOMAIN-CONTAINING"/>
    <property type="match status" value="1"/>
</dbReference>
<dbReference type="Proteomes" id="UP000306102">
    <property type="component" value="Unassembled WGS sequence"/>
</dbReference>
<feature type="compositionally biased region" description="Basic and acidic residues" evidence="6">
    <location>
        <begin position="349"/>
        <end position="361"/>
    </location>
</feature>
<feature type="domain" description="TF-B3" evidence="7">
    <location>
        <begin position="59"/>
        <end position="139"/>
    </location>
</feature>
<dbReference type="AlphaFoldDB" id="A0A4S4CYC8"/>
<feature type="compositionally biased region" description="Acidic residues" evidence="6">
    <location>
        <begin position="439"/>
        <end position="458"/>
    </location>
</feature>
<feature type="region of interest" description="Disordered" evidence="6">
    <location>
        <begin position="152"/>
        <end position="202"/>
    </location>
</feature>
<dbReference type="GO" id="GO:0003677">
    <property type="term" value="F:DNA binding"/>
    <property type="evidence" value="ECO:0007669"/>
    <property type="project" value="UniProtKB-KW"/>
</dbReference>
<dbReference type="PROSITE" id="PS50863">
    <property type="entry name" value="B3"/>
    <property type="match status" value="2"/>
</dbReference>
<feature type="compositionally biased region" description="Basic and acidic residues" evidence="6">
    <location>
        <begin position="226"/>
        <end position="238"/>
    </location>
</feature>